<feature type="coiled-coil region" evidence="4">
    <location>
        <begin position="990"/>
        <end position="1045"/>
    </location>
</feature>
<evidence type="ECO:0000256" key="3">
    <source>
        <dbReference type="ARBA" id="ARBA00023054"/>
    </source>
</evidence>
<reference evidence="7" key="1">
    <citation type="submission" date="2021-09" db="EMBL/GenBank/DDBJ databases">
        <authorList>
            <consortium name="Pathogen Informatics"/>
        </authorList>
    </citation>
    <scope>NUCLEOTIDE SEQUENCE</scope>
</reference>
<accession>A0A8J2LQ27</accession>
<feature type="compositionally biased region" description="Basic and acidic residues" evidence="5">
    <location>
        <begin position="1449"/>
        <end position="1465"/>
    </location>
</feature>
<dbReference type="Proteomes" id="UP000746747">
    <property type="component" value="Unassembled WGS sequence"/>
</dbReference>
<dbReference type="InterPro" id="IPR043936">
    <property type="entry name" value="HOOK_N"/>
</dbReference>
<dbReference type="GO" id="GO:0005737">
    <property type="term" value="C:cytoplasm"/>
    <property type="evidence" value="ECO:0007669"/>
    <property type="project" value="UniProtKB-SubCell"/>
</dbReference>
<dbReference type="GO" id="GO:0030705">
    <property type="term" value="P:cytoskeleton-dependent intracellular transport"/>
    <property type="evidence" value="ECO:0007669"/>
    <property type="project" value="InterPro"/>
</dbReference>
<evidence type="ECO:0000259" key="6">
    <source>
        <dbReference type="Pfam" id="PF19047"/>
    </source>
</evidence>
<keyword evidence="8" id="KW-1185">Reference proteome</keyword>
<comment type="caution">
    <text evidence="7">The sequence shown here is derived from an EMBL/GenBank/DDBJ whole genome shotgun (WGS) entry which is preliminary data.</text>
</comment>
<name>A0A8J2LQ27_9BILA</name>
<dbReference type="InterPro" id="IPR036872">
    <property type="entry name" value="CH_dom_sf"/>
</dbReference>
<sequence length="1503" mass="173728">MLQLYNNVKEEDENGEAQFWKKPLGAWIKDCIIGTDALLPEAAWRMEAYRGGVLRFSELCDGFVFSLLFVFVESDTLNLIIMRDGENSLSDTAINLKRLSVLLENIQKFYRKELNKLIVMPLPDLLTIVRNPYPEECETDVNNVLLLLLGCAVHGEQRGKFIERIKRMENELQTALINQIKKVAEEGDCVLNVHALELISVDDQKTTILAHLESVMKERDRYANRLYEMSCERESDENSTTAGSSSVSSEMIRTIKQLSENSCEDRIPSPTTIQRHANIELASAKAEIRKLRNMMEERDETIAELKDEAEAREVDILKMQQERLELIKDARAAKDYRDELECLQHKLANYDKLEADNGKLKEKLSDLDFFKSRVTQLKEENEIMQESCSVLEDQLEQCQRKVSNHIDMEAKLADYQDQIKQYLADITKDREKIEHLLVENGRLERELKSEQQKSLTLERKMECMNEEDKHNLPENFGSLGSQMADDDKKRILELELENRKLRTKLENHNNCEELGEIHAKLLRTEIELSEKKEQCGILDQEVQRFQMTLSKITSEYQKTCDLCNTLVMERDLAQQNLQEARKKFSDFQNEQKNDFTETISELQETLKTKEEEINSLRKVKIQKDEELKKALENGQISAIDTEKLKHKLKEIEQTAHNLEKQKKLLEKERNAQKELNERLEGYVEENKLKVMNMASIQKKLETCERVTMESRSRINELESENKQLNRQLELELKKMDRLREDLIAVKSRCSDLISRLRSICVSIQLNGGKCEMQMIQSIDDDCDGVDDERIITIIDDVIMKALTTAKREADTLRLQQHTQIAELNVLKEDIERLRQSESDLNENDDRLRQLTTENKNIKEQVFLLQERIREMEQENSSKCSEVTLLKRELEELQQNAASRSKLHTELAKLQVSVRNLQLQEELLRQDNTEMQKQLKICEKEKLATKTDFESLQSMHSALLMDHDRLQTLHDMLSADYDRAQYDNTLLNIKLKNHKGTAEEVLNERRQFEKLKLTVAEEHERRDHEVRIMRNDMMTLRNNYEQIRKDNISLVHKAQLNEDELRKLRFAEQNQRAISGRLTAQVDDLQRKLQARNLEITELLQKIELFTCLNKTLEEESRALNRQVNHLLAQNHDLLGKKLNNKDIIYHNAQKDFQENVLLQEKLSSLRSDKEQLEGKIMKQYHILDNSKGTAKEKLTFLEGTAKALIPKNPGSNSSDIFATEKYVNGASTGESSAYPAEESLTTIATKQNSPLTASINGQLPMKYHDRSMETIIQDNCSGSSSSSSDRYCSNPDDQPSSSSGELTLINKGCELQQNESQTSPESRNNSMHCSRTFMRNIFRAEYSSLRRTVPFNERSIDVISLNGSERGVDIPSSTRTLPPRPPSRSNSAGRSSHNRLPPPSYQPKNSIKHLATNAISNKPPPPPYKVQIMAHTKRTIEFSPKGTSTPILEHNESRRCPEDEKGSSIRDKVERKEKTLSIYENVDHNDASFGSEIGTVWYEYGCV</sequence>
<evidence type="ECO:0000256" key="5">
    <source>
        <dbReference type="SAM" id="MobiDB-lite"/>
    </source>
</evidence>
<feature type="coiled-coil region" evidence="4">
    <location>
        <begin position="1081"/>
        <end position="1129"/>
    </location>
</feature>
<feature type="coiled-coil region" evidence="4">
    <location>
        <begin position="563"/>
        <end position="745"/>
    </location>
</feature>
<evidence type="ECO:0000256" key="2">
    <source>
        <dbReference type="ARBA" id="ARBA00022490"/>
    </source>
</evidence>
<feature type="coiled-coil region" evidence="4">
    <location>
        <begin position="274"/>
        <end position="511"/>
    </location>
</feature>
<feature type="region of interest" description="Disordered" evidence="5">
    <location>
        <begin position="1364"/>
        <end position="1405"/>
    </location>
</feature>
<dbReference type="SUPFAM" id="SSF116907">
    <property type="entry name" value="Hook domain"/>
    <property type="match status" value="1"/>
</dbReference>
<feature type="compositionally biased region" description="Low complexity" evidence="5">
    <location>
        <begin position="1371"/>
        <end position="1395"/>
    </location>
</feature>
<dbReference type="OrthoDB" id="10254988at2759"/>
<feature type="compositionally biased region" description="Polar residues" evidence="5">
    <location>
        <begin position="1285"/>
        <end position="1301"/>
    </location>
</feature>
<comment type="subcellular location">
    <subcellularLocation>
        <location evidence="1">Cytoplasm</location>
    </subcellularLocation>
</comment>
<evidence type="ECO:0000256" key="4">
    <source>
        <dbReference type="SAM" id="Coils"/>
    </source>
</evidence>
<evidence type="ECO:0000313" key="8">
    <source>
        <dbReference type="Proteomes" id="UP000746747"/>
    </source>
</evidence>
<proteinExistence type="predicted"/>
<feature type="region of interest" description="Disordered" evidence="5">
    <location>
        <begin position="1439"/>
        <end position="1465"/>
    </location>
</feature>
<feature type="region of interest" description="Disordered" evidence="5">
    <location>
        <begin position="1273"/>
        <end position="1302"/>
    </location>
</feature>
<evidence type="ECO:0000256" key="1">
    <source>
        <dbReference type="ARBA" id="ARBA00004496"/>
    </source>
</evidence>
<dbReference type="GO" id="GO:0005813">
    <property type="term" value="C:centrosome"/>
    <property type="evidence" value="ECO:0007669"/>
    <property type="project" value="TreeGrafter"/>
</dbReference>
<dbReference type="GO" id="GO:0008017">
    <property type="term" value="F:microtubule binding"/>
    <property type="evidence" value="ECO:0007669"/>
    <property type="project" value="TreeGrafter"/>
</dbReference>
<feature type="domain" description="HOOK N-terminal" evidence="6">
    <location>
        <begin position="94"/>
        <end position="181"/>
    </location>
</feature>
<dbReference type="Gene3D" id="1.10.418.10">
    <property type="entry name" value="Calponin-like domain"/>
    <property type="match status" value="1"/>
</dbReference>
<keyword evidence="3 4" id="KW-0175">Coiled coil</keyword>
<gene>
    <name evidence="7" type="ORF">CJOHNSTONI_LOCUS2772</name>
</gene>
<keyword evidence="2" id="KW-0963">Cytoplasm</keyword>
<dbReference type="EMBL" id="CAKAEH010000981">
    <property type="protein sequence ID" value="CAG9532466.1"/>
    <property type="molecule type" value="Genomic_DNA"/>
</dbReference>
<dbReference type="Pfam" id="PF19047">
    <property type="entry name" value="HOOK_N"/>
    <property type="match status" value="1"/>
</dbReference>
<dbReference type="PANTHER" id="PTHR18947:SF28">
    <property type="entry name" value="GIRDIN, ISOFORM A"/>
    <property type="match status" value="1"/>
</dbReference>
<evidence type="ECO:0000313" key="7">
    <source>
        <dbReference type="EMBL" id="CAG9532466.1"/>
    </source>
</evidence>
<protein>
    <recommendedName>
        <fullName evidence="6">HOOK N-terminal domain-containing protein</fullName>
    </recommendedName>
</protein>
<feature type="coiled-coil region" evidence="4">
    <location>
        <begin position="823"/>
        <end position="940"/>
    </location>
</feature>
<organism evidence="7 8">
    <name type="scientific">Cercopithifilaria johnstoni</name>
    <dbReference type="NCBI Taxonomy" id="2874296"/>
    <lineage>
        <taxon>Eukaryota</taxon>
        <taxon>Metazoa</taxon>
        <taxon>Ecdysozoa</taxon>
        <taxon>Nematoda</taxon>
        <taxon>Chromadorea</taxon>
        <taxon>Rhabditida</taxon>
        <taxon>Spirurina</taxon>
        <taxon>Spiruromorpha</taxon>
        <taxon>Filarioidea</taxon>
        <taxon>Onchocercidae</taxon>
        <taxon>Cercopithifilaria</taxon>
    </lineage>
</organism>
<dbReference type="PANTHER" id="PTHR18947">
    <property type="entry name" value="HOOK PROTEINS"/>
    <property type="match status" value="1"/>
</dbReference>
<dbReference type="GO" id="GO:0031122">
    <property type="term" value="P:cytoplasmic microtubule organization"/>
    <property type="evidence" value="ECO:0007669"/>
    <property type="project" value="TreeGrafter"/>
</dbReference>
<dbReference type="GO" id="GO:0051959">
    <property type="term" value="F:dynein light intermediate chain binding"/>
    <property type="evidence" value="ECO:0007669"/>
    <property type="project" value="TreeGrafter"/>
</dbReference>